<comment type="caution">
    <text evidence="3">The sequence shown here is derived from an EMBL/GenBank/DDBJ whole genome shotgun (WGS) entry which is preliminary data.</text>
</comment>
<organism evidence="3 4">
    <name type="scientific">Nocardioides marmotae</name>
    <dbReference type="NCBI Taxonomy" id="2663857"/>
    <lineage>
        <taxon>Bacteria</taxon>
        <taxon>Bacillati</taxon>
        <taxon>Actinomycetota</taxon>
        <taxon>Actinomycetes</taxon>
        <taxon>Propionibacteriales</taxon>
        <taxon>Nocardioidaceae</taxon>
        <taxon>Nocardioides</taxon>
    </lineage>
</organism>
<dbReference type="Proteomes" id="UP000433406">
    <property type="component" value="Unassembled WGS sequence"/>
</dbReference>
<accession>A0A6I3J2K7</accession>
<evidence type="ECO:0000313" key="4">
    <source>
        <dbReference type="Proteomes" id="UP000433406"/>
    </source>
</evidence>
<reference evidence="3 4" key="1">
    <citation type="submission" date="2019-10" db="EMBL/GenBank/DDBJ databases">
        <title>Nocardioides novel species isolated from the excrement of Marmot.</title>
        <authorList>
            <person name="Zhang G."/>
        </authorList>
    </citation>
    <scope>NUCLEOTIDE SEQUENCE [LARGE SCALE GENOMIC DNA]</scope>
    <source>
        <strain evidence="4">zg-579</strain>
    </source>
</reference>
<feature type="domain" description="Mycothiol-dependent maleylpyruvate isomerase metal-binding" evidence="2">
    <location>
        <begin position="34"/>
        <end position="142"/>
    </location>
</feature>
<name>A0A6I3J2K7_9ACTN</name>
<protein>
    <submittedName>
        <fullName evidence="3">TIGR03086 family protein</fullName>
    </submittedName>
</protein>
<feature type="region of interest" description="Disordered" evidence="1">
    <location>
        <begin position="1"/>
        <end position="23"/>
    </location>
</feature>
<gene>
    <name evidence="3" type="ORF">GGQ22_06435</name>
</gene>
<keyword evidence="4" id="KW-1185">Reference proteome</keyword>
<dbReference type="InterPro" id="IPR034660">
    <property type="entry name" value="DinB/YfiT-like"/>
</dbReference>
<evidence type="ECO:0000256" key="1">
    <source>
        <dbReference type="SAM" id="MobiDB-lite"/>
    </source>
</evidence>
<proteinExistence type="predicted"/>
<dbReference type="EMBL" id="WLCI01000006">
    <property type="protein sequence ID" value="MTB94716.1"/>
    <property type="molecule type" value="Genomic_DNA"/>
</dbReference>
<sequence length="202" mass="21674">MPRLGGTCPTRPPPATLRRTPPVSDTYESVVVLSRALDQSGDAIAAVHPDQLHLRTPCAEWDVAQLMAHLVEAPAKFLRGIEGGAVDWAAPAPPTTPTAGAADFRARADDLIHHWHRVGAAADPGRVDWQTTEIVLHTWDLAHAIDWEEPLVPEAAERALAFLTAQLPAASRGTAFAPAVDLLDDAPVHDRLAAFAGRDPRL</sequence>
<evidence type="ECO:0000313" key="3">
    <source>
        <dbReference type="EMBL" id="MTB94716.1"/>
    </source>
</evidence>
<evidence type="ECO:0000259" key="2">
    <source>
        <dbReference type="Pfam" id="PF11716"/>
    </source>
</evidence>
<dbReference type="GO" id="GO:0046872">
    <property type="term" value="F:metal ion binding"/>
    <property type="evidence" value="ECO:0007669"/>
    <property type="project" value="InterPro"/>
</dbReference>
<dbReference type="AlphaFoldDB" id="A0A6I3J2K7"/>
<dbReference type="SUPFAM" id="SSF109854">
    <property type="entry name" value="DinB/YfiT-like putative metalloenzymes"/>
    <property type="match status" value="1"/>
</dbReference>
<dbReference type="InterPro" id="IPR024344">
    <property type="entry name" value="MDMPI_metal-binding"/>
</dbReference>
<dbReference type="Pfam" id="PF11716">
    <property type="entry name" value="MDMPI_N"/>
    <property type="match status" value="1"/>
</dbReference>